<sequence length="129" mass="14658">MSLFDRLDRVTSRTVDRVNAVQFVLEPAVGTPNGRRASDPDRISVIARGVLDSEPVHAPVEIANRNRTGNDLHNLVNGTQHVLSVDVTRYPDIKQVRQGDRIRMQDELWEVISRRPDGLTRVELILNKR</sequence>
<comment type="caution">
    <text evidence="1">The sequence shown here is derived from an EMBL/GenBank/DDBJ whole genome shotgun (WGS) entry which is preliminary data.</text>
</comment>
<protein>
    <submittedName>
        <fullName evidence="1">Uncharacterized protein</fullName>
    </submittedName>
</protein>
<reference evidence="1" key="1">
    <citation type="journal article" date="2014" name="Int. J. Syst. Evol. Microbiol.">
        <title>Complete genome sequence of Corynebacterium casei LMG S-19264T (=DSM 44701T), isolated from a smear-ripened cheese.</title>
        <authorList>
            <consortium name="US DOE Joint Genome Institute (JGI-PGF)"/>
            <person name="Walter F."/>
            <person name="Albersmeier A."/>
            <person name="Kalinowski J."/>
            <person name="Ruckert C."/>
        </authorList>
    </citation>
    <scope>NUCLEOTIDE SEQUENCE</scope>
    <source>
        <strain evidence="1">KCTC 42249</strain>
    </source>
</reference>
<evidence type="ECO:0000313" key="2">
    <source>
        <dbReference type="Proteomes" id="UP000630142"/>
    </source>
</evidence>
<gene>
    <name evidence="1" type="ORF">GCM10016234_06360</name>
</gene>
<proteinExistence type="predicted"/>
<reference evidence="1" key="2">
    <citation type="submission" date="2020-09" db="EMBL/GenBank/DDBJ databases">
        <authorList>
            <person name="Sun Q."/>
            <person name="Kim S."/>
        </authorList>
    </citation>
    <scope>NUCLEOTIDE SEQUENCE</scope>
    <source>
        <strain evidence="1">KCTC 42249</strain>
    </source>
</reference>
<organism evidence="1 2">
    <name type="scientific">Tianweitania populi</name>
    <dbReference type="NCBI Taxonomy" id="1607949"/>
    <lineage>
        <taxon>Bacteria</taxon>
        <taxon>Pseudomonadati</taxon>
        <taxon>Pseudomonadota</taxon>
        <taxon>Alphaproteobacteria</taxon>
        <taxon>Hyphomicrobiales</taxon>
        <taxon>Phyllobacteriaceae</taxon>
        <taxon>Tianweitania</taxon>
    </lineage>
</organism>
<accession>A0A8J3DT47</accession>
<name>A0A8J3DT47_9HYPH</name>
<dbReference type="Proteomes" id="UP000630142">
    <property type="component" value="Unassembled WGS sequence"/>
</dbReference>
<keyword evidence="2" id="KW-1185">Reference proteome</keyword>
<dbReference type="AlphaFoldDB" id="A0A8J3DT47"/>
<dbReference type="EMBL" id="BMZQ01000001">
    <property type="protein sequence ID" value="GHD07678.1"/>
    <property type="molecule type" value="Genomic_DNA"/>
</dbReference>
<evidence type="ECO:0000313" key="1">
    <source>
        <dbReference type="EMBL" id="GHD07678.1"/>
    </source>
</evidence>
<dbReference type="RefSeq" id="WP_189501555.1">
    <property type="nucleotide sequence ID" value="NZ_BMZQ01000001.1"/>
</dbReference>